<keyword evidence="3" id="KW-1185">Reference proteome</keyword>
<dbReference type="Proteomes" id="UP001056455">
    <property type="component" value="Chromosome"/>
</dbReference>
<feature type="chain" id="PRO_5047429660" description="Lactococcin 972 family bacteriocin" evidence="1">
    <location>
        <begin position="25"/>
        <end position="132"/>
    </location>
</feature>
<gene>
    <name evidence="2" type="ORF">NF556_03710</name>
</gene>
<reference evidence="2" key="1">
    <citation type="submission" date="2022-06" db="EMBL/GenBank/DDBJ databases">
        <title>Ornithinimicrobium HY1793.</title>
        <authorList>
            <person name="Huang Y."/>
        </authorList>
    </citation>
    <scope>NUCLEOTIDE SEQUENCE</scope>
    <source>
        <strain evidence="2">HY1793</strain>
    </source>
</reference>
<name>A0ABY4YWC6_9MICO</name>
<evidence type="ECO:0000256" key="1">
    <source>
        <dbReference type="SAM" id="SignalP"/>
    </source>
</evidence>
<organism evidence="2 3">
    <name type="scientific">Ornithinimicrobium faecis</name>
    <dbReference type="NCBI Taxonomy" id="2934158"/>
    <lineage>
        <taxon>Bacteria</taxon>
        <taxon>Bacillati</taxon>
        <taxon>Actinomycetota</taxon>
        <taxon>Actinomycetes</taxon>
        <taxon>Micrococcales</taxon>
        <taxon>Ornithinimicrobiaceae</taxon>
        <taxon>Ornithinimicrobium</taxon>
    </lineage>
</organism>
<evidence type="ECO:0000313" key="3">
    <source>
        <dbReference type="Proteomes" id="UP001056455"/>
    </source>
</evidence>
<protein>
    <recommendedName>
        <fullName evidence="4">Lactococcin 972 family bacteriocin</fullName>
    </recommendedName>
</protein>
<keyword evidence="1" id="KW-0732">Signal</keyword>
<dbReference type="EMBL" id="CP099489">
    <property type="protein sequence ID" value="USQ80775.1"/>
    <property type="molecule type" value="Genomic_DNA"/>
</dbReference>
<evidence type="ECO:0008006" key="4">
    <source>
        <dbReference type="Google" id="ProtNLM"/>
    </source>
</evidence>
<sequence length="132" mass="14287">MKKSVTIAVVTVWAVLLSAVTALAGTSNVNYDMVVGSSHAISSTATQTKATTGADGYGYMSHNYPNNPDKSVRMYRNSNGTVGDWWDGVNAGESFYLEADSAFTSGAGVRMQVRSSFWTTYQTTVKGYWRSN</sequence>
<feature type="signal peptide" evidence="1">
    <location>
        <begin position="1"/>
        <end position="24"/>
    </location>
</feature>
<proteinExistence type="predicted"/>
<dbReference type="RefSeq" id="WP_252594163.1">
    <property type="nucleotide sequence ID" value="NZ_CP099489.1"/>
</dbReference>
<evidence type="ECO:0000313" key="2">
    <source>
        <dbReference type="EMBL" id="USQ80775.1"/>
    </source>
</evidence>
<accession>A0ABY4YWC6</accession>